<dbReference type="EMBL" id="AJVK01002274">
    <property type="status" value="NOT_ANNOTATED_CDS"/>
    <property type="molecule type" value="Genomic_DNA"/>
</dbReference>
<protein>
    <recommendedName>
        <fullName evidence="7">Protein-glucosylgalactosylhydroxylysine glucosidase</fullName>
        <ecNumber evidence="6">3.2.1.107</ecNumber>
    </recommendedName>
    <alternativeName>
        <fullName evidence="8">Acid trehalase-like protein 1</fullName>
    </alternativeName>
</protein>
<reference evidence="11" key="1">
    <citation type="submission" date="2022-08" db="UniProtKB">
        <authorList>
            <consortium name="EnsemblMetazoa"/>
        </authorList>
    </citation>
    <scope>IDENTIFICATION</scope>
    <source>
        <strain evidence="11">Israel</strain>
    </source>
</reference>
<dbReference type="AlphaFoldDB" id="A0A1B0D089"/>
<dbReference type="SUPFAM" id="SSF48208">
    <property type="entry name" value="Six-hairpin glycosidases"/>
    <property type="match status" value="2"/>
</dbReference>
<evidence type="ECO:0000256" key="2">
    <source>
        <dbReference type="ARBA" id="ARBA00022801"/>
    </source>
</evidence>
<keyword evidence="2" id="KW-0378">Hydrolase</keyword>
<evidence type="ECO:0000256" key="3">
    <source>
        <dbReference type="ARBA" id="ARBA00023295"/>
    </source>
</evidence>
<evidence type="ECO:0000313" key="11">
    <source>
        <dbReference type="EnsemblMetazoa" id="PPAI000761-PA"/>
    </source>
</evidence>
<evidence type="ECO:0000256" key="4">
    <source>
        <dbReference type="ARBA" id="ARBA00051415"/>
    </source>
</evidence>
<dbReference type="VEuPathDB" id="VectorBase:PPAPM1_009930"/>
<dbReference type="Pfam" id="PF03632">
    <property type="entry name" value="Glyco_hydro_65m"/>
    <property type="match status" value="1"/>
</dbReference>
<evidence type="ECO:0000256" key="8">
    <source>
        <dbReference type="ARBA" id="ARBA00079982"/>
    </source>
</evidence>
<dbReference type="InterPro" id="IPR008928">
    <property type="entry name" value="6-hairpin_glycosidase_sf"/>
</dbReference>
<name>A0A1B0D089_PHLPP</name>
<evidence type="ECO:0000256" key="5">
    <source>
        <dbReference type="ARBA" id="ARBA00053339"/>
    </source>
</evidence>
<sequence length="834" mass="94600">MQSLSDLQGPGRLGVPGGSSNGIRSTRQNDLAMYENVTRPTGPAMTWAMHAINHLDLGDHDKAADMLARSYRNNVMEPFFIWREYSIERNETGAVNFLTGAGGFLQAILSGYGGIRIHLDRLVLQTPSLPPGTRHFRMKGIHFLGARLNIAISVMSVQVEFTKCGQDLIIVIGASQQDVICGVHPRVCKMSVLMRQFKLLPSQDVMPTLANGHIGFVVFEHSILVNGLYNGFMGYSHRARIPNYANIQLRSCANDTKTVTDDCLYELNIKSGFFRTTLTSNTITAEHRIYAHRFLNRVIVNEFRLTRTGASTEAVSLELVQLPGEPTVDFTFSSATPETINGLTFQRILGETNDREDSNYQKDLRIIHVFYTVAPGQITLPEGQNEITYRYLTGIDFDLTVVRKDLSDAIQFYVNDEIYLSHEAAWQTFWNNYGITVEGDDNLAKSIHTSLFFLSSSLPSLISNQENTDFYGLAPAGLGRGGIMLQEYQGHSFWDTEIWMQPPLLLLEPKWSRDLLHYRHITREAAQNHAKETGWKGRRYPWETAYTGREVTPPCCPEVVLYQHHITADIVFAARSHFFATHDMDYMRQEGCQLAVESAEFWESRVKWNEGSQRYDIHGVMGPDEDHHNVTNNVYTNVIAGYNLYFSEFASCICRKVLNLQEYEVVEKWSQIARQLTLLHDSEHDYHPQFEGYERGTAIKQADVVLLGFPLQYPMDETTKKNNLHYYSEVTREDGPAMTWSMHVVGHLDIQEVNEAAQNFKRSYDNYIRRPFMVWSEVTEGFVGAGNFITGAGGFLQGVINGYAGVRLHQDSMTIEHPRLPPGVTSLTINRISY</sequence>
<evidence type="ECO:0000256" key="1">
    <source>
        <dbReference type="ARBA" id="ARBA00006768"/>
    </source>
</evidence>
<dbReference type="FunFam" id="1.50.10.10:FF:000023">
    <property type="entry name" value="Protein-glucosylgalactosylhydroxylysine glucosidase"/>
    <property type="match status" value="1"/>
</dbReference>
<proteinExistence type="inferred from homology"/>
<dbReference type="EMBL" id="AJVK01002273">
    <property type="status" value="NOT_ANNOTATED_CDS"/>
    <property type="molecule type" value="Genomic_DNA"/>
</dbReference>
<keyword evidence="12" id="KW-1185">Reference proteome</keyword>
<organism evidence="11 12">
    <name type="scientific">Phlebotomus papatasi</name>
    <name type="common">Sandfly</name>
    <dbReference type="NCBI Taxonomy" id="29031"/>
    <lineage>
        <taxon>Eukaryota</taxon>
        <taxon>Metazoa</taxon>
        <taxon>Ecdysozoa</taxon>
        <taxon>Arthropoda</taxon>
        <taxon>Hexapoda</taxon>
        <taxon>Insecta</taxon>
        <taxon>Pterygota</taxon>
        <taxon>Neoptera</taxon>
        <taxon>Endopterygota</taxon>
        <taxon>Diptera</taxon>
        <taxon>Nematocera</taxon>
        <taxon>Psychodoidea</taxon>
        <taxon>Psychodidae</taxon>
        <taxon>Phlebotomus</taxon>
        <taxon>Phlebotomus</taxon>
    </lineage>
</organism>
<dbReference type="PANTHER" id="PTHR11051">
    <property type="entry name" value="GLYCOSYL HYDROLASE-RELATED"/>
    <property type="match status" value="1"/>
</dbReference>
<comment type="similarity">
    <text evidence="1">Belongs to the glycosyl hydrolase 65 family.</text>
</comment>
<dbReference type="Proteomes" id="UP000092462">
    <property type="component" value="Unassembled WGS sequence"/>
</dbReference>
<evidence type="ECO:0000256" key="6">
    <source>
        <dbReference type="ARBA" id="ARBA00066430"/>
    </source>
</evidence>
<dbReference type="EC" id="3.2.1.107" evidence="6"/>
<dbReference type="VEuPathDB" id="VectorBase:PPAPM1_004922"/>
<dbReference type="GO" id="GO:0047402">
    <property type="term" value="F:protein-glucosylgalactosylhydroxylysine glucosidase activity"/>
    <property type="evidence" value="ECO:0007669"/>
    <property type="project" value="UniProtKB-EC"/>
</dbReference>
<comment type="catalytic activity">
    <reaction evidence="4">
        <text>(5R)-5-O-[alpha-D-glucosyl-(1-&gt;2)-beta-D-galactosyl]-5-hydroxy-L-lysyl-[collagen] + H2O = (5R)-5-O-(beta-D-galactosyl)-5-hydroxy-L-lysyl-[collagen] + D-glucose</text>
        <dbReference type="Rhea" id="RHEA:11068"/>
        <dbReference type="Rhea" id="RHEA-COMP:12753"/>
        <dbReference type="Rhea" id="RHEA-COMP:12754"/>
        <dbReference type="ChEBI" id="CHEBI:4167"/>
        <dbReference type="ChEBI" id="CHEBI:15377"/>
        <dbReference type="ChEBI" id="CHEBI:133443"/>
        <dbReference type="ChEBI" id="CHEBI:133452"/>
        <dbReference type="EC" id="3.2.1.107"/>
    </reaction>
</comment>
<dbReference type="GO" id="GO:0005975">
    <property type="term" value="P:carbohydrate metabolic process"/>
    <property type="evidence" value="ECO:0007669"/>
    <property type="project" value="InterPro"/>
</dbReference>
<accession>A0A1B0D089</accession>
<feature type="region of interest" description="Disordered" evidence="9">
    <location>
        <begin position="1"/>
        <end position="30"/>
    </location>
</feature>
<dbReference type="InterPro" id="IPR005195">
    <property type="entry name" value="Glyco_hydro_65_M"/>
</dbReference>
<dbReference type="Gene3D" id="1.50.10.10">
    <property type="match status" value="2"/>
</dbReference>
<keyword evidence="3" id="KW-0326">Glycosidase</keyword>
<dbReference type="PANTHER" id="PTHR11051:SF8">
    <property type="entry name" value="PROTEIN-GLUCOSYLGALACTOSYLHYDROXYLYSINE GLUCOSIDASE"/>
    <property type="match status" value="1"/>
</dbReference>
<evidence type="ECO:0000256" key="7">
    <source>
        <dbReference type="ARBA" id="ARBA00071505"/>
    </source>
</evidence>
<dbReference type="EnsemblMetazoa" id="PPAI000761-RA">
    <property type="protein sequence ID" value="PPAI000761-PA"/>
    <property type="gene ID" value="PPAI000761"/>
</dbReference>
<dbReference type="InterPro" id="IPR012341">
    <property type="entry name" value="6hp_glycosidase-like_sf"/>
</dbReference>
<feature type="compositionally biased region" description="Gly residues" evidence="9">
    <location>
        <begin position="11"/>
        <end position="20"/>
    </location>
</feature>
<evidence type="ECO:0000313" key="12">
    <source>
        <dbReference type="Proteomes" id="UP000092462"/>
    </source>
</evidence>
<comment type="function">
    <text evidence="5">Catalyzes the hydrolysis of glucose from the disaccharide unit linked to hydroxylysine residues of collagen and collagen-like proteins.</text>
</comment>
<dbReference type="VEuPathDB" id="VectorBase:PPAI000761"/>
<feature type="domain" description="Glycoside hydrolase family 65 central catalytic" evidence="10">
    <location>
        <begin position="482"/>
        <end position="694"/>
    </location>
</feature>
<evidence type="ECO:0000256" key="9">
    <source>
        <dbReference type="SAM" id="MobiDB-lite"/>
    </source>
</evidence>
<evidence type="ECO:0000259" key="10">
    <source>
        <dbReference type="Pfam" id="PF03632"/>
    </source>
</evidence>